<dbReference type="InterPro" id="IPR050259">
    <property type="entry name" value="SDR"/>
</dbReference>
<dbReference type="InterPro" id="IPR036291">
    <property type="entry name" value="NAD(P)-bd_dom_sf"/>
</dbReference>
<dbReference type="Pfam" id="PF13561">
    <property type="entry name" value="adh_short_C2"/>
    <property type="match status" value="1"/>
</dbReference>
<comment type="caution">
    <text evidence="2">The sequence shown here is derived from an EMBL/GenBank/DDBJ whole genome shotgun (WGS) entry which is preliminary data.</text>
</comment>
<keyword evidence="3" id="KW-1185">Reference proteome</keyword>
<dbReference type="SUPFAM" id="SSF51735">
    <property type="entry name" value="NAD(P)-binding Rossmann-fold domains"/>
    <property type="match status" value="1"/>
</dbReference>
<sequence length="262" mass="27794">MDLEIDGNAALVTASSSGLGKASAEALAKNGANVVVNGRDEGRLETAADEIRETAAGDVVAVQADLTEKDDIERLVERTVEEFGGLDHLVTSAGGPPSGPFLETTDEDWYEAFDLLVMSVVRLVRESEPYLRDGEGTIVNITSRSVKEAIDQLVLSNSVRMSVIGLEKTLSKELAPDVRANAVLPGAHETARVEELIEQSMDRGEYDSYAEGLADWSDGNPMERIGDPQELGDAVAFLSSPRSSYINGVAVPIDGGSGASNL</sequence>
<dbReference type="RefSeq" id="WP_250595725.1">
    <property type="nucleotide sequence ID" value="NZ_JAKRVY010000002.1"/>
</dbReference>
<dbReference type="PANTHER" id="PTHR42879:SF6">
    <property type="entry name" value="NADPH-DEPENDENT REDUCTASE BACG"/>
    <property type="match status" value="1"/>
</dbReference>
<dbReference type="AlphaFoldDB" id="A0AAE3FQR2"/>
<dbReference type="InterPro" id="IPR002347">
    <property type="entry name" value="SDR_fam"/>
</dbReference>
<protein>
    <submittedName>
        <fullName evidence="2">SDR family oxidoreductase</fullName>
    </submittedName>
</protein>
<gene>
    <name evidence="2" type="ORF">AArcSt11_06865</name>
</gene>
<dbReference type="PRINTS" id="PR00081">
    <property type="entry name" value="GDHRDH"/>
</dbReference>
<dbReference type="Proteomes" id="UP001202674">
    <property type="component" value="Unassembled WGS sequence"/>
</dbReference>
<dbReference type="PANTHER" id="PTHR42879">
    <property type="entry name" value="3-OXOACYL-(ACYL-CARRIER-PROTEIN) REDUCTASE"/>
    <property type="match status" value="1"/>
</dbReference>
<accession>A0AAE3FQR2</accession>
<evidence type="ECO:0000313" key="3">
    <source>
        <dbReference type="Proteomes" id="UP001202674"/>
    </source>
</evidence>
<reference evidence="2 3" key="1">
    <citation type="journal article" date="2022" name="Syst. Appl. Microbiol.">
        <title>Natronocalculus amylovorans gen. nov., sp. nov., and Natranaeroarchaeum aerophilus sp. nov., dominant culturable amylolytic natronoarchaea from hypersaline soda lakes in southwestern Siberia.</title>
        <authorList>
            <person name="Sorokin D.Y."/>
            <person name="Elcheninov A.G."/>
            <person name="Khizhniak T.V."/>
            <person name="Koenen M."/>
            <person name="Bale N.J."/>
            <person name="Damste J.S.S."/>
            <person name="Kublanov I.V."/>
        </authorList>
    </citation>
    <scope>NUCLEOTIDE SEQUENCE [LARGE SCALE GENOMIC DNA]</scope>
    <source>
        <strain evidence="2 3">AArc-St1-1</strain>
    </source>
</reference>
<dbReference type="EMBL" id="JAKRVY010000002">
    <property type="protein sequence ID" value="MCL9813375.1"/>
    <property type="molecule type" value="Genomic_DNA"/>
</dbReference>
<dbReference type="CDD" id="cd05344">
    <property type="entry name" value="BKR_like_SDR_like"/>
    <property type="match status" value="1"/>
</dbReference>
<proteinExistence type="inferred from homology"/>
<evidence type="ECO:0000256" key="1">
    <source>
        <dbReference type="ARBA" id="ARBA00006484"/>
    </source>
</evidence>
<dbReference type="FunFam" id="3.40.50.720:FF:000084">
    <property type="entry name" value="Short-chain dehydrogenase reductase"/>
    <property type="match status" value="1"/>
</dbReference>
<name>A0AAE3FQR2_9EURY</name>
<evidence type="ECO:0000313" key="2">
    <source>
        <dbReference type="EMBL" id="MCL9813375.1"/>
    </source>
</evidence>
<organism evidence="2 3">
    <name type="scientific">Natranaeroarchaeum aerophilus</name>
    <dbReference type="NCBI Taxonomy" id="2917711"/>
    <lineage>
        <taxon>Archaea</taxon>
        <taxon>Methanobacteriati</taxon>
        <taxon>Methanobacteriota</taxon>
        <taxon>Stenosarchaea group</taxon>
        <taxon>Halobacteria</taxon>
        <taxon>Halobacteriales</taxon>
        <taxon>Natronoarchaeaceae</taxon>
        <taxon>Natranaeroarchaeum</taxon>
    </lineage>
</organism>
<comment type="similarity">
    <text evidence="1">Belongs to the short-chain dehydrogenases/reductases (SDR) family.</text>
</comment>
<dbReference type="Gene3D" id="3.40.50.720">
    <property type="entry name" value="NAD(P)-binding Rossmann-like Domain"/>
    <property type="match status" value="1"/>
</dbReference>